<reference evidence="1" key="2">
    <citation type="submission" date="2024-10" db="UniProtKB">
        <authorList>
            <consortium name="EnsemblProtists"/>
        </authorList>
    </citation>
    <scope>IDENTIFICATION</scope>
</reference>
<dbReference type="KEGG" id="ehx:EMIHUDRAFT_213051"/>
<accession>A0A0D3INL0</accession>
<dbReference type="AlphaFoldDB" id="A0A0D3INL0"/>
<sequence>MPELPPYVPEFDLAFMSQMLGGGAVWSEPEDPATGDDETMMQEAAVDIALQLLTDDGGLQALLASDEPSAERLAELHRTIQLRSPSLNALSLRRYQTARILHASLHRWLD</sequence>
<keyword evidence="2" id="KW-1185">Reference proteome</keyword>
<protein>
    <recommendedName>
        <fullName evidence="3">Rubisco LSMT substrate-binding domain-containing protein</fullName>
    </recommendedName>
</protein>
<evidence type="ECO:0008006" key="3">
    <source>
        <dbReference type="Google" id="ProtNLM"/>
    </source>
</evidence>
<evidence type="ECO:0000313" key="2">
    <source>
        <dbReference type="Proteomes" id="UP000013827"/>
    </source>
</evidence>
<reference evidence="2" key="1">
    <citation type="journal article" date="2013" name="Nature">
        <title>Pan genome of the phytoplankton Emiliania underpins its global distribution.</title>
        <authorList>
            <person name="Read B.A."/>
            <person name="Kegel J."/>
            <person name="Klute M.J."/>
            <person name="Kuo A."/>
            <person name="Lefebvre S.C."/>
            <person name="Maumus F."/>
            <person name="Mayer C."/>
            <person name="Miller J."/>
            <person name="Monier A."/>
            <person name="Salamov A."/>
            <person name="Young J."/>
            <person name="Aguilar M."/>
            <person name="Claverie J.M."/>
            <person name="Frickenhaus S."/>
            <person name="Gonzalez K."/>
            <person name="Herman E.K."/>
            <person name="Lin Y.C."/>
            <person name="Napier J."/>
            <person name="Ogata H."/>
            <person name="Sarno A.F."/>
            <person name="Shmutz J."/>
            <person name="Schroeder D."/>
            <person name="de Vargas C."/>
            <person name="Verret F."/>
            <person name="von Dassow P."/>
            <person name="Valentin K."/>
            <person name="Van de Peer Y."/>
            <person name="Wheeler G."/>
            <person name="Dacks J.B."/>
            <person name="Delwiche C.F."/>
            <person name="Dyhrman S.T."/>
            <person name="Glockner G."/>
            <person name="John U."/>
            <person name="Richards T."/>
            <person name="Worden A.Z."/>
            <person name="Zhang X."/>
            <person name="Grigoriev I.V."/>
            <person name="Allen A.E."/>
            <person name="Bidle K."/>
            <person name="Borodovsky M."/>
            <person name="Bowler C."/>
            <person name="Brownlee C."/>
            <person name="Cock J.M."/>
            <person name="Elias M."/>
            <person name="Gladyshev V.N."/>
            <person name="Groth M."/>
            <person name="Guda C."/>
            <person name="Hadaegh A."/>
            <person name="Iglesias-Rodriguez M.D."/>
            <person name="Jenkins J."/>
            <person name="Jones B.M."/>
            <person name="Lawson T."/>
            <person name="Leese F."/>
            <person name="Lindquist E."/>
            <person name="Lobanov A."/>
            <person name="Lomsadze A."/>
            <person name="Malik S.B."/>
            <person name="Marsh M.E."/>
            <person name="Mackinder L."/>
            <person name="Mock T."/>
            <person name="Mueller-Roeber B."/>
            <person name="Pagarete A."/>
            <person name="Parker M."/>
            <person name="Probert I."/>
            <person name="Quesneville H."/>
            <person name="Raines C."/>
            <person name="Rensing S.A."/>
            <person name="Riano-Pachon D.M."/>
            <person name="Richier S."/>
            <person name="Rokitta S."/>
            <person name="Shiraiwa Y."/>
            <person name="Soanes D.M."/>
            <person name="van der Giezen M."/>
            <person name="Wahlund T.M."/>
            <person name="Williams B."/>
            <person name="Wilson W."/>
            <person name="Wolfe G."/>
            <person name="Wurch L.L."/>
        </authorList>
    </citation>
    <scope>NUCLEOTIDE SEQUENCE</scope>
</reference>
<organism evidence="1 2">
    <name type="scientific">Emiliania huxleyi (strain CCMP1516)</name>
    <dbReference type="NCBI Taxonomy" id="280463"/>
    <lineage>
        <taxon>Eukaryota</taxon>
        <taxon>Haptista</taxon>
        <taxon>Haptophyta</taxon>
        <taxon>Prymnesiophyceae</taxon>
        <taxon>Isochrysidales</taxon>
        <taxon>Noelaerhabdaceae</taxon>
        <taxon>Emiliania</taxon>
    </lineage>
</organism>
<dbReference type="EnsemblProtists" id="EOD12845">
    <property type="protein sequence ID" value="EOD12845"/>
    <property type="gene ID" value="EMIHUDRAFT_213051"/>
</dbReference>
<dbReference type="RefSeq" id="XP_005765274.1">
    <property type="nucleotide sequence ID" value="XM_005765217.1"/>
</dbReference>
<proteinExistence type="predicted"/>
<dbReference type="GeneID" id="17259064"/>
<dbReference type="HOGENOM" id="CLU_2175826_0_0_1"/>
<dbReference type="Proteomes" id="UP000013827">
    <property type="component" value="Unassembled WGS sequence"/>
</dbReference>
<name>A0A0D3INL0_EMIH1</name>
<dbReference type="PaxDb" id="2903-EOD12845"/>
<evidence type="ECO:0000313" key="1">
    <source>
        <dbReference type="EnsemblProtists" id="EOD12845"/>
    </source>
</evidence>